<protein>
    <submittedName>
        <fullName evidence="2">Fructosamine kinase family protein</fullName>
    </submittedName>
</protein>
<feature type="region of interest" description="Disordered" evidence="1">
    <location>
        <begin position="1"/>
        <end position="33"/>
    </location>
</feature>
<dbReference type="Gene3D" id="3.90.1200.10">
    <property type="match status" value="1"/>
</dbReference>
<keyword evidence="3" id="KW-1185">Reference proteome</keyword>
<keyword evidence="2" id="KW-0808">Transferase</keyword>
<dbReference type="InterPro" id="IPR011009">
    <property type="entry name" value="Kinase-like_dom_sf"/>
</dbReference>
<dbReference type="Gene3D" id="3.30.200.20">
    <property type="entry name" value="Phosphorylase Kinase, domain 1"/>
    <property type="match status" value="1"/>
</dbReference>
<evidence type="ECO:0000313" key="2">
    <source>
        <dbReference type="EMBL" id="MBC6468908.1"/>
    </source>
</evidence>
<name>A0ABR7LVP0_9ACTN</name>
<organism evidence="2 3">
    <name type="scientific">Actinomadura alba</name>
    <dbReference type="NCBI Taxonomy" id="406431"/>
    <lineage>
        <taxon>Bacteria</taxon>
        <taxon>Bacillati</taxon>
        <taxon>Actinomycetota</taxon>
        <taxon>Actinomycetes</taxon>
        <taxon>Streptosporangiales</taxon>
        <taxon>Thermomonosporaceae</taxon>
        <taxon>Actinomadura</taxon>
    </lineage>
</organism>
<dbReference type="SUPFAM" id="SSF56112">
    <property type="entry name" value="Protein kinase-like (PK-like)"/>
    <property type="match status" value="1"/>
</dbReference>
<gene>
    <name evidence="2" type="ORF">HKK74_25940</name>
</gene>
<dbReference type="Pfam" id="PF03881">
    <property type="entry name" value="Fructosamin_kin"/>
    <property type="match status" value="1"/>
</dbReference>
<proteinExistence type="predicted"/>
<sequence length="321" mass="35438">MSRPGPTRPRHGARRTASRSPTPRRSRRRRPPARVCRVTPYLDDAVEAVPLVGGTHHSGWLLTQADGSRQVVKVTPDVPAGLFEAEAEGLTVLRDSGAIGAPRVIDVGPGHLVIEVLDPLPGFDDGPFWERLGHALARLHSVRAERFGWPHDNWLGPTPQINTWTDDCYEFFVRHRVLRYLREPAAEAALDAAGRAAVERICERLPELVPPSYPALTHGDLWYGNVLAMPDGSPALIDPAVSWSWPEADLSMMMCSGMTTSDAGSSALDRLFAAYHEVHPPDPGWREHLELLHIRELLCVVSQGGPDWGLKGVLNLIRRYG</sequence>
<comment type="caution">
    <text evidence="2">The sequence shown here is derived from an EMBL/GenBank/DDBJ whole genome shotgun (WGS) entry which is preliminary data.</text>
</comment>
<dbReference type="InterPro" id="IPR016477">
    <property type="entry name" value="Fructo-/Ketosamine-3-kinase"/>
</dbReference>
<dbReference type="EMBL" id="JABVEC010000022">
    <property type="protein sequence ID" value="MBC6468908.1"/>
    <property type="molecule type" value="Genomic_DNA"/>
</dbReference>
<accession>A0ABR7LVP0</accession>
<evidence type="ECO:0000313" key="3">
    <source>
        <dbReference type="Proteomes" id="UP000805614"/>
    </source>
</evidence>
<keyword evidence="2" id="KW-0418">Kinase</keyword>
<evidence type="ECO:0000256" key="1">
    <source>
        <dbReference type="SAM" id="MobiDB-lite"/>
    </source>
</evidence>
<dbReference type="PANTHER" id="PTHR12149:SF8">
    <property type="entry name" value="PROTEIN-RIBULOSAMINE 3-KINASE"/>
    <property type="match status" value="1"/>
</dbReference>
<dbReference type="PANTHER" id="PTHR12149">
    <property type="entry name" value="FRUCTOSAMINE 3 KINASE-RELATED PROTEIN"/>
    <property type="match status" value="1"/>
</dbReference>
<reference evidence="2 3" key="1">
    <citation type="submission" date="2020-06" db="EMBL/GenBank/DDBJ databases">
        <title>Actinomadura xiongansis sp. nov., isolated from soil of Baiyangdian.</title>
        <authorList>
            <person name="Zhang X."/>
        </authorList>
    </citation>
    <scope>NUCLEOTIDE SEQUENCE [LARGE SCALE GENOMIC DNA]</scope>
    <source>
        <strain evidence="2 3">HBUM206468</strain>
    </source>
</reference>
<dbReference type="Proteomes" id="UP000805614">
    <property type="component" value="Unassembled WGS sequence"/>
</dbReference>
<feature type="compositionally biased region" description="Basic residues" evidence="1">
    <location>
        <begin position="8"/>
        <end position="32"/>
    </location>
</feature>
<dbReference type="GO" id="GO:0016301">
    <property type="term" value="F:kinase activity"/>
    <property type="evidence" value="ECO:0007669"/>
    <property type="project" value="UniProtKB-KW"/>
</dbReference>